<keyword evidence="2" id="KW-1185">Reference proteome</keyword>
<dbReference type="EMBL" id="REGN01006477">
    <property type="protein sequence ID" value="RNA09349.1"/>
    <property type="molecule type" value="Genomic_DNA"/>
</dbReference>
<gene>
    <name evidence="1" type="ORF">BpHYR1_033181</name>
</gene>
<dbReference type="Proteomes" id="UP000276133">
    <property type="component" value="Unassembled WGS sequence"/>
</dbReference>
<accession>A0A3M7QDI6</accession>
<protein>
    <submittedName>
        <fullName evidence="1">Uncharacterized protein</fullName>
    </submittedName>
</protein>
<name>A0A3M7QDI6_BRAPC</name>
<evidence type="ECO:0000313" key="2">
    <source>
        <dbReference type="Proteomes" id="UP000276133"/>
    </source>
</evidence>
<evidence type="ECO:0000313" key="1">
    <source>
        <dbReference type="EMBL" id="RNA09349.1"/>
    </source>
</evidence>
<sequence length="251" mass="28379">MFMDMGCMLLSRSKRGGIDKHVVGKELVLQYLTHSGPEIGISLEQIVDQSFCRSAHLIRRNGVLIFFYLGIGVFEATGLEGWLANQQRVQNASQRPHVHFLQVPVDDLVVVQILARLDYLPHEVARLGLSDRLASLVHFHETAPATQLQYYVHVVFVFEKRVELDNVLMVDGPVDRYFLGHFFLLVLLGQQLFADYFSRENLFGVHLGELVAASEAALAKKLSLHVPVARGRIDHDVRDGKRMERGRILLG</sequence>
<dbReference type="AlphaFoldDB" id="A0A3M7QDI6"/>
<proteinExistence type="predicted"/>
<reference evidence="1 2" key="1">
    <citation type="journal article" date="2018" name="Sci. Rep.">
        <title>Genomic signatures of local adaptation to the degree of environmental predictability in rotifers.</title>
        <authorList>
            <person name="Franch-Gras L."/>
            <person name="Hahn C."/>
            <person name="Garcia-Roger E.M."/>
            <person name="Carmona M.J."/>
            <person name="Serra M."/>
            <person name="Gomez A."/>
        </authorList>
    </citation>
    <scope>NUCLEOTIDE SEQUENCE [LARGE SCALE GENOMIC DNA]</scope>
    <source>
        <strain evidence="1">HYR1</strain>
    </source>
</reference>
<comment type="caution">
    <text evidence="1">The sequence shown here is derived from an EMBL/GenBank/DDBJ whole genome shotgun (WGS) entry which is preliminary data.</text>
</comment>
<organism evidence="1 2">
    <name type="scientific">Brachionus plicatilis</name>
    <name type="common">Marine rotifer</name>
    <name type="synonym">Brachionus muelleri</name>
    <dbReference type="NCBI Taxonomy" id="10195"/>
    <lineage>
        <taxon>Eukaryota</taxon>
        <taxon>Metazoa</taxon>
        <taxon>Spiralia</taxon>
        <taxon>Gnathifera</taxon>
        <taxon>Rotifera</taxon>
        <taxon>Eurotatoria</taxon>
        <taxon>Monogononta</taxon>
        <taxon>Pseudotrocha</taxon>
        <taxon>Ploima</taxon>
        <taxon>Brachionidae</taxon>
        <taxon>Brachionus</taxon>
    </lineage>
</organism>